<keyword evidence="4 6" id="KW-1133">Transmembrane helix</keyword>
<comment type="subcellular location">
    <subcellularLocation>
        <location evidence="1">Membrane</location>
        <topology evidence="1">Multi-pass membrane protein</topology>
    </subcellularLocation>
</comment>
<protein>
    <submittedName>
        <fullName evidence="7">Uncharacterized protein</fullName>
    </submittedName>
</protein>
<evidence type="ECO:0000256" key="3">
    <source>
        <dbReference type="ARBA" id="ARBA00022692"/>
    </source>
</evidence>
<evidence type="ECO:0000313" key="7">
    <source>
        <dbReference type="EMBL" id="KAK7279246.1"/>
    </source>
</evidence>
<evidence type="ECO:0000256" key="6">
    <source>
        <dbReference type="SAM" id="Phobius"/>
    </source>
</evidence>
<evidence type="ECO:0000256" key="1">
    <source>
        <dbReference type="ARBA" id="ARBA00004141"/>
    </source>
</evidence>
<accession>A0AAN9FQE7</accession>
<keyword evidence="5 6" id="KW-0472">Membrane</keyword>
<dbReference type="GO" id="GO:0022857">
    <property type="term" value="F:transmembrane transporter activity"/>
    <property type="evidence" value="ECO:0007669"/>
    <property type="project" value="InterPro"/>
</dbReference>
<dbReference type="InterPro" id="IPR000109">
    <property type="entry name" value="POT_fam"/>
</dbReference>
<evidence type="ECO:0000313" key="8">
    <source>
        <dbReference type="Proteomes" id="UP001359559"/>
    </source>
</evidence>
<comment type="similarity">
    <text evidence="2">Belongs to the major facilitator superfamily. Proton-dependent oligopeptide transporter (POT/PTR) (TC 2.A.17) family.</text>
</comment>
<evidence type="ECO:0000256" key="5">
    <source>
        <dbReference type="ARBA" id="ARBA00023136"/>
    </source>
</evidence>
<dbReference type="PANTHER" id="PTHR11654">
    <property type="entry name" value="OLIGOPEPTIDE TRANSPORTER-RELATED"/>
    <property type="match status" value="1"/>
</dbReference>
<dbReference type="InterPro" id="IPR036259">
    <property type="entry name" value="MFS_trans_sf"/>
</dbReference>
<dbReference type="Proteomes" id="UP001359559">
    <property type="component" value="Unassembled WGS sequence"/>
</dbReference>
<reference evidence="7 8" key="1">
    <citation type="submission" date="2024-01" db="EMBL/GenBank/DDBJ databases">
        <title>The genomes of 5 underutilized Papilionoideae crops provide insights into root nodulation and disease resistance.</title>
        <authorList>
            <person name="Yuan L."/>
        </authorList>
    </citation>
    <scope>NUCLEOTIDE SEQUENCE [LARGE SCALE GENOMIC DNA]</scope>
    <source>
        <strain evidence="7">LY-2023</strain>
        <tissue evidence="7">Leaf</tissue>
    </source>
</reference>
<name>A0AAN9FQE7_CLITE</name>
<dbReference type="AlphaFoldDB" id="A0AAN9FQE7"/>
<feature type="transmembrane region" description="Helical" evidence="6">
    <location>
        <begin position="83"/>
        <end position="107"/>
    </location>
</feature>
<keyword evidence="3 6" id="KW-0812">Transmembrane</keyword>
<organism evidence="7 8">
    <name type="scientific">Clitoria ternatea</name>
    <name type="common">Butterfly pea</name>
    <dbReference type="NCBI Taxonomy" id="43366"/>
    <lineage>
        <taxon>Eukaryota</taxon>
        <taxon>Viridiplantae</taxon>
        <taxon>Streptophyta</taxon>
        <taxon>Embryophyta</taxon>
        <taxon>Tracheophyta</taxon>
        <taxon>Spermatophyta</taxon>
        <taxon>Magnoliopsida</taxon>
        <taxon>eudicotyledons</taxon>
        <taxon>Gunneridae</taxon>
        <taxon>Pentapetalae</taxon>
        <taxon>rosids</taxon>
        <taxon>fabids</taxon>
        <taxon>Fabales</taxon>
        <taxon>Fabaceae</taxon>
        <taxon>Papilionoideae</taxon>
        <taxon>50 kb inversion clade</taxon>
        <taxon>NPAAA clade</taxon>
        <taxon>indigoferoid/millettioid clade</taxon>
        <taxon>Phaseoleae</taxon>
        <taxon>Clitoria</taxon>
    </lineage>
</organism>
<sequence length="138" mass="15587">MLYVPWMKGFFSLGVFYGVLYILAVGNGGTKPNISTIGAEQFDNFVGRSYISSFLLSRVSNITEKHGHKGWILNNLNAPHLDYYYAFLAILNFLNFILFLVAAKYFVYRAEISDAINVFAEELSEKRANVPNQANLSD</sequence>
<dbReference type="Gene3D" id="1.20.1250.20">
    <property type="entry name" value="MFS general substrate transporter like domains"/>
    <property type="match status" value="2"/>
</dbReference>
<gene>
    <name evidence="7" type="ORF">RJT34_24293</name>
</gene>
<evidence type="ECO:0000256" key="4">
    <source>
        <dbReference type="ARBA" id="ARBA00022989"/>
    </source>
</evidence>
<comment type="caution">
    <text evidence="7">The sequence shown here is derived from an EMBL/GenBank/DDBJ whole genome shotgun (WGS) entry which is preliminary data.</text>
</comment>
<evidence type="ECO:0000256" key="2">
    <source>
        <dbReference type="ARBA" id="ARBA00005982"/>
    </source>
</evidence>
<feature type="transmembrane region" description="Helical" evidence="6">
    <location>
        <begin position="6"/>
        <end position="24"/>
    </location>
</feature>
<proteinExistence type="inferred from homology"/>
<dbReference type="GO" id="GO:0016020">
    <property type="term" value="C:membrane"/>
    <property type="evidence" value="ECO:0007669"/>
    <property type="project" value="UniProtKB-SubCell"/>
</dbReference>
<keyword evidence="8" id="KW-1185">Reference proteome</keyword>
<dbReference type="Pfam" id="PF00854">
    <property type="entry name" value="PTR2"/>
    <property type="match status" value="1"/>
</dbReference>
<dbReference type="EMBL" id="JAYKXN010000006">
    <property type="protein sequence ID" value="KAK7279246.1"/>
    <property type="molecule type" value="Genomic_DNA"/>
</dbReference>